<evidence type="ECO:0000256" key="1">
    <source>
        <dbReference type="SAM" id="Phobius"/>
    </source>
</evidence>
<feature type="transmembrane region" description="Helical" evidence="1">
    <location>
        <begin position="102"/>
        <end position="131"/>
    </location>
</feature>
<protein>
    <submittedName>
        <fullName evidence="2">Uncharacterized protein</fullName>
    </submittedName>
</protein>
<keyword evidence="1" id="KW-0812">Transmembrane</keyword>
<keyword evidence="1" id="KW-1133">Transmembrane helix</keyword>
<keyword evidence="3" id="KW-1185">Reference proteome</keyword>
<dbReference type="EMBL" id="FWEW01002512">
    <property type="protein sequence ID" value="SLM38496.1"/>
    <property type="molecule type" value="Genomic_DNA"/>
</dbReference>
<accession>A0A1W5D5X6</accession>
<proteinExistence type="predicted"/>
<dbReference type="AlphaFoldDB" id="A0A1W5D5X6"/>
<reference evidence="3" key="1">
    <citation type="submission" date="2017-03" db="EMBL/GenBank/DDBJ databases">
        <authorList>
            <person name="Sharma R."/>
            <person name="Thines M."/>
        </authorList>
    </citation>
    <scope>NUCLEOTIDE SEQUENCE [LARGE SCALE GENOMIC DNA]</scope>
</reference>
<name>A0A1W5D5X6_9LECA</name>
<evidence type="ECO:0000313" key="3">
    <source>
        <dbReference type="Proteomes" id="UP000192927"/>
    </source>
</evidence>
<keyword evidence="1" id="KW-0472">Membrane</keyword>
<dbReference type="Proteomes" id="UP000192927">
    <property type="component" value="Unassembled WGS sequence"/>
</dbReference>
<organism evidence="2 3">
    <name type="scientific">Lasallia pustulata</name>
    <dbReference type="NCBI Taxonomy" id="136370"/>
    <lineage>
        <taxon>Eukaryota</taxon>
        <taxon>Fungi</taxon>
        <taxon>Dikarya</taxon>
        <taxon>Ascomycota</taxon>
        <taxon>Pezizomycotina</taxon>
        <taxon>Lecanoromycetes</taxon>
        <taxon>OSLEUM clade</taxon>
        <taxon>Umbilicariomycetidae</taxon>
        <taxon>Umbilicariales</taxon>
        <taxon>Umbilicariaceae</taxon>
        <taxon>Lasallia</taxon>
    </lineage>
</organism>
<feature type="transmembrane region" description="Helical" evidence="1">
    <location>
        <begin position="76"/>
        <end position="96"/>
    </location>
</feature>
<evidence type="ECO:0000313" key="2">
    <source>
        <dbReference type="EMBL" id="SLM38496.1"/>
    </source>
</evidence>
<sequence length="239" mass="26960">MLRFIAISLPRQSPPVGKSLQGLDLVHRSLRTSLLRRVSCRFASELQRPTKSGYPERLLVYHAGTGKTVFIGCLKLTTIFLFSFSCLILAPSFYYAPDKPNWAAALAIAGGAVPMVFVAYTTAPFVCYVHLRLPIFARQSREQLFKWARKIPSSTEIDLTTVQSFGRPRVSRMKISDLRTTNARLGVANLAKRPQSSGTEIKRPWWRSKPQGLFYVGNDRARSREPSVWRKVLETIKGS</sequence>